<dbReference type="PANTHER" id="PTHR31099:SF24">
    <property type="entry name" value="AMINOTRANSFERASE-LIKE PLANT MOBILE DOMAIN-CONTAINING PROTEIN"/>
    <property type="match status" value="1"/>
</dbReference>
<proteinExistence type="predicted"/>
<organism evidence="2 3">
    <name type="scientific">Brassica cretica</name>
    <name type="common">Mustard</name>
    <dbReference type="NCBI Taxonomy" id="69181"/>
    <lineage>
        <taxon>Eukaryota</taxon>
        <taxon>Viridiplantae</taxon>
        <taxon>Streptophyta</taxon>
        <taxon>Embryophyta</taxon>
        <taxon>Tracheophyta</taxon>
        <taxon>Spermatophyta</taxon>
        <taxon>Magnoliopsida</taxon>
        <taxon>eudicotyledons</taxon>
        <taxon>Gunneridae</taxon>
        <taxon>Pentapetalae</taxon>
        <taxon>rosids</taxon>
        <taxon>malvids</taxon>
        <taxon>Brassicales</taxon>
        <taxon>Brassicaceae</taxon>
        <taxon>Brassiceae</taxon>
        <taxon>Brassica</taxon>
    </lineage>
</organism>
<reference evidence="2 3" key="1">
    <citation type="journal article" date="2020" name="BMC Genomics">
        <title>Intraspecific diversification of the crop wild relative Brassica cretica Lam. using demographic model selection.</title>
        <authorList>
            <person name="Kioukis A."/>
            <person name="Michalopoulou V.A."/>
            <person name="Briers L."/>
            <person name="Pirintsos S."/>
            <person name="Studholme D.J."/>
            <person name="Pavlidis P."/>
            <person name="Sarris P.F."/>
        </authorList>
    </citation>
    <scope>NUCLEOTIDE SEQUENCE [LARGE SCALE GENOMIC DNA]</scope>
    <source>
        <strain evidence="3">cv. PFS-1207/04</strain>
    </source>
</reference>
<dbReference type="EMBL" id="QGKV02000297">
    <property type="protein sequence ID" value="KAF3606268.1"/>
    <property type="molecule type" value="Genomic_DNA"/>
</dbReference>
<comment type="caution">
    <text evidence="2">The sequence shown here is derived from an EMBL/GenBank/DDBJ whole genome shotgun (WGS) entry which is preliminary data.</text>
</comment>
<name>A0ABQ7ERH1_BRACR</name>
<accession>A0ABQ7ERH1</accession>
<sequence>MNPDLLAFPPSLVGGHTRPRRLFTDPFSSPIPSWGEVPEAESAAISMAPLRRNCSCFFDDGPCSEIREGDLADIRRKYAIPSLVGMRSSSESERAPVGEANEVDVYEAYLKVGFRGGIPSLIAEVSSYFGFCPCQLTRLTWRILMAVQVLGGIRGNYPFGDGWNNRYIFVKIQEPFGYPTSWRTVVFGSAVRCIPSSVLYWRDSGKSCDGSSPAIPVGDFSGEQGGPKSQPRLRAASSVTGLSPTPPAGAVAVSNHDSLVDVHRRLLGEMVFLRYQVRDVMARRDLLIQQARESARWELMREWQEKKGRTLESQGGVSPIPILV</sequence>
<evidence type="ECO:0000313" key="2">
    <source>
        <dbReference type="EMBL" id="KAF3606268.1"/>
    </source>
</evidence>
<dbReference type="Proteomes" id="UP000266723">
    <property type="component" value="Unassembled WGS sequence"/>
</dbReference>
<protein>
    <submittedName>
        <fullName evidence="2">Uncharacterized protein</fullName>
    </submittedName>
</protein>
<feature type="region of interest" description="Disordered" evidence="1">
    <location>
        <begin position="212"/>
        <end position="240"/>
    </location>
</feature>
<gene>
    <name evidence="2" type="ORF">DY000_02047875</name>
</gene>
<evidence type="ECO:0000256" key="1">
    <source>
        <dbReference type="SAM" id="MobiDB-lite"/>
    </source>
</evidence>
<keyword evidence="3" id="KW-1185">Reference proteome</keyword>
<evidence type="ECO:0000313" key="3">
    <source>
        <dbReference type="Proteomes" id="UP000266723"/>
    </source>
</evidence>
<dbReference type="PANTHER" id="PTHR31099">
    <property type="entry name" value="OS06G0165300 PROTEIN"/>
    <property type="match status" value="1"/>
</dbReference>